<evidence type="ECO:0000256" key="3">
    <source>
        <dbReference type="ARBA" id="ARBA00022448"/>
    </source>
</evidence>
<dbReference type="Gene3D" id="1.10.287.770">
    <property type="entry name" value="YojJ-like"/>
    <property type="match status" value="1"/>
</dbReference>
<evidence type="ECO:0000313" key="15">
    <source>
        <dbReference type="WBParaSite" id="jg6533"/>
    </source>
</evidence>
<evidence type="ECO:0000256" key="9">
    <source>
        <dbReference type="ARBA" id="ARBA00023136"/>
    </source>
</evidence>
<dbReference type="WBParaSite" id="jg6533">
    <property type="protein sequence ID" value="jg6533"/>
    <property type="gene ID" value="jg6533"/>
</dbReference>
<dbReference type="AlphaFoldDB" id="A0A915EJE5"/>
<dbReference type="Proteomes" id="UP000887574">
    <property type="component" value="Unplaced"/>
</dbReference>
<keyword evidence="5 13" id="KW-0812">Transmembrane</keyword>
<evidence type="ECO:0000256" key="13">
    <source>
        <dbReference type="RuleBase" id="RU000679"/>
    </source>
</evidence>
<keyword evidence="4 13" id="KW-0894">Sodium channel</keyword>
<keyword evidence="9" id="KW-0472">Membrane</keyword>
<dbReference type="GO" id="GO:0005886">
    <property type="term" value="C:plasma membrane"/>
    <property type="evidence" value="ECO:0007669"/>
    <property type="project" value="TreeGrafter"/>
</dbReference>
<keyword evidence="10" id="KW-0325">Glycoprotein</keyword>
<protein>
    <submittedName>
        <fullName evidence="15">Amiloride-sensitive sodium channel</fullName>
    </submittedName>
</protein>
<evidence type="ECO:0000313" key="14">
    <source>
        <dbReference type="Proteomes" id="UP000887574"/>
    </source>
</evidence>
<keyword evidence="8 13" id="KW-0406">Ion transport</keyword>
<evidence type="ECO:0000256" key="8">
    <source>
        <dbReference type="ARBA" id="ARBA00023065"/>
    </source>
</evidence>
<evidence type="ECO:0000256" key="7">
    <source>
        <dbReference type="ARBA" id="ARBA00023053"/>
    </source>
</evidence>
<evidence type="ECO:0000256" key="11">
    <source>
        <dbReference type="ARBA" id="ARBA00023201"/>
    </source>
</evidence>
<keyword evidence="7" id="KW-0915">Sodium</keyword>
<dbReference type="PANTHER" id="PTHR11690:SF282">
    <property type="entry name" value="DEGENERIN-LIKE PROTEIN ASIC-1"/>
    <property type="match status" value="1"/>
</dbReference>
<dbReference type="PANTHER" id="PTHR11690">
    <property type="entry name" value="AMILORIDE-SENSITIVE SODIUM CHANNEL-RELATED"/>
    <property type="match status" value="1"/>
</dbReference>
<keyword evidence="12 13" id="KW-0407">Ion channel</keyword>
<evidence type="ECO:0000256" key="5">
    <source>
        <dbReference type="ARBA" id="ARBA00022692"/>
    </source>
</evidence>
<evidence type="ECO:0000256" key="10">
    <source>
        <dbReference type="ARBA" id="ARBA00023180"/>
    </source>
</evidence>
<reference evidence="15" key="1">
    <citation type="submission" date="2022-11" db="UniProtKB">
        <authorList>
            <consortium name="WormBaseParasite"/>
        </authorList>
    </citation>
    <scope>IDENTIFICATION</scope>
</reference>
<evidence type="ECO:0000256" key="4">
    <source>
        <dbReference type="ARBA" id="ARBA00022461"/>
    </source>
</evidence>
<evidence type="ECO:0000256" key="1">
    <source>
        <dbReference type="ARBA" id="ARBA00004141"/>
    </source>
</evidence>
<keyword evidence="11 13" id="KW-0739">Sodium transport</keyword>
<organism evidence="14 15">
    <name type="scientific">Ditylenchus dipsaci</name>
    <dbReference type="NCBI Taxonomy" id="166011"/>
    <lineage>
        <taxon>Eukaryota</taxon>
        <taxon>Metazoa</taxon>
        <taxon>Ecdysozoa</taxon>
        <taxon>Nematoda</taxon>
        <taxon>Chromadorea</taxon>
        <taxon>Rhabditida</taxon>
        <taxon>Tylenchina</taxon>
        <taxon>Tylenchomorpha</taxon>
        <taxon>Sphaerularioidea</taxon>
        <taxon>Anguinidae</taxon>
        <taxon>Anguininae</taxon>
        <taxon>Ditylenchus</taxon>
    </lineage>
</organism>
<dbReference type="Pfam" id="PF00858">
    <property type="entry name" value="ASC"/>
    <property type="match status" value="3"/>
</dbReference>
<keyword evidence="6" id="KW-1133">Transmembrane helix</keyword>
<dbReference type="InterPro" id="IPR001873">
    <property type="entry name" value="ENaC"/>
</dbReference>
<dbReference type="GO" id="GO:0015280">
    <property type="term" value="F:ligand-gated sodium channel activity"/>
    <property type="evidence" value="ECO:0007669"/>
    <property type="project" value="TreeGrafter"/>
</dbReference>
<comment type="similarity">
    <text evidence="2 13">Belongs to the amiloride-sensitive sodium channel (TC 1.A.6) family.</text>
</comment>
<dbReference type="Gene3D" id="2.60.470.10">
    <property type="entry name" value="Acid-sensing ion channels like domains"/>
    <property type="match status" value="1"/>
</dbReference>
<accession>A0A915EJE5</accession>
<evidence type="ECO:0000256" key="6">
    <source>
        <dbReference type="ARBA" id="ARBA00022989"/>
    </source>
</evidence>
<evidence type="ECO:0000256" key="12">
    <source>
        <dbReference type="ARBA" id="ARBA00023303"/>
    </source>
</evidence>
<comment type="subcellular location">
    <subcellularLocation>
        <location evidence="1">Membrane</location>
        <topology evidence="1">Multi-pass membrane protein</topology>
    </subcellularLocation>
</comment>
<dbReference type="PRINTS" id="PR01078">
    <property type="entry name" value="AMINACHANNEL"/>
</dbReference>
<proteinExistence type="inferred from homology"/>
<dbReference type="PROSITE" id="PS01206">
    <property type="entry name" value="ASC"/>
    <property type="match status" value="1"/>
</dbReference>
<keyword evidence="14" id="KW-1185">Reference proteome</keyword>
<evidence type="ECO:0000256" key="2">
    <source>
        <dbReference type="ARBA" id="ARBA00007193"/>
    </source>
</evidence>
<dbReference type="InterPro" id="IPR020903">
    <property type="entry name" value="ENaC_CS"/>
</dbReference>
<sequence>MTSPSNYCLIDKMAERHRSGCKDSQNMEMAAKKATEEYIPRREIEKESAYGLKGISDPIAIRSKASENLVFAVSSLSEQEKSRLSYSKKEFITKCSFNGRQCFVDHDFSVYIDPSFGNCFTFNYNASENVRSERAGPNYGLRFQVFVNISDYLPTPKQLGSESQCIVRRNSALWDCLQEGKNNDYIYQDKEYSTEGCQRSCIQKYLVKKCGCGDPRFPRYRNFSNCPVADSKLQKIMSEHEAENRRNKRNNLEMSQSFYEDLYRCTPLSQMRGGLSICLDQYTDDFEKHEVETKVRSKIDWLASKNLSVVDTIILAQRKFKYRTEVLENIYKWLMADDCAAIYGSPKFNLLHNDSKKLLDEREAMSKCCELVYVSRRITYHLRNRIRIALDEVNGKAPFDKLNFLENADFTNLGLIVERMINNFSEEEIVSVLAHRNCFLLSDETRKSVLVKIAEGRSAYGKLRHIEKSQLRNKERVTPKNQKHLRIHKSKLLNLRLHSCVVILSECIRTEIRLASRAENCECKQPCKQQVYSVSYSCARWPAGVASLSDCDPSLTDNQCLQFHREQGAMIEVYFEQLNYESLMESEADFGGQLGLWMGVSVITIMESLISTQNKETNERRGRLITDPAAYRRRYVGGAAKQQIWPPTDRNVNGLFGEEDEEEGGVSRSSTSYFSNGYDVVRTIR</sequence>
<keyword evidence="3 13" id="KW-0813">Transport</keyword>
<name>A0A915EJE5_9BILA</name>